<keyword evidence="2" id="KW-1185">Reference proteome</keyword>
<dbReference type="Gene3D" id="3.40.50.300">
    <property type="entry name" value="P-loop containing nucleotide triphosphate hydrolases"/>
    <property type="match status" value="1"/>
</dbReference>
<reference evidence="2" key="1">
    <citation type="journal article" date="2019" name="Int. J. Syst. Evol. Microbiol.">
        <title>The Global Catalogue of Microorganisms (GCM) 10K type strain sequencing project: providing services to taxonomists for standard genome sequencing and annotation.</title>
        <authorList>
            <consortium name="The Broad Institute Genomics Platform"/>
            <consortium name="The Broad Institute Genome Sequencing Center for Infectious Disease"/>
            <person name="Wu L."/>
            <person name="Ma J."/>
        </authorList>
    </citation>
    <scope>NUCLEOTIDE SEQUENCE [LARGE SCALE GENOMIC DNA]</scope>
    <source>
        <strain evidence="2">CGMCC 4.7304</strain>
    </source>
</reference>
<dbReference type="Proteomes" id="UP001596083">
    <property type="component" value="Unassembled WGS sequence"/>
</dbReference>
<name>A0ABW0Z7K7_9ACTN</name>
<dbReference type="SUPFAM" id="SSF52540">
    <property type="entry name" value="P-loop containing nucleoside triphosphate hydrolases"/>
    <property type="match status" value="1"/>
</dbReference>
<proteinExistence type="predicted"/>
<evidence type="ECO:0008006" key="3">
    <source>
        <dbReference type="Google" id="ProtNLM"/>
    </source>
</evidence>
<comment type="caution">
    <text evidence="1">The sequence shown here is derived from an EMBL/GenBank/DDBJ whole genome shotgun (WGS) entry which is preliminary data.</text>
</comment>
<dbReference type="EMBL" id="JBHSPB010000011">
    <property type="protein sequence ID" value="MFC5722370.1"/>
    <property type="molecule type" value="Genomic_DNA"/>
</dbReference>
<sequence length="175" mass="18713">MLHLVTGAPGAGKSTVIAHLAAYPFTAVDFDELIGPVGSLLGMDLTSASAGLAWPGYNRLWARIIALMLRSGRPVLVMCPLSPDEWARAASDVAGLPEPLWARLDCDGADRRARLAARGWDREQIDNALGDADELRRVIGRAFTTSGRGPAEVAADLAGWVGEAPRKTPRIRTDM</sequence>
<protein>
    <recommendedName>
        <fullName evidence="3">ATP-binding protein</fullName>
    </recommendedName>
</protein>
<dbReference type="RefSeq" id="WP_390317771.1">
    <property type="nucleotide sequence ID" value="NZ_JBHSPB010000011.1"/>
</dbReference>
<organism evidence="1 2">
    <name type="scientific">Streptomyces gamaensis</name>
    <dbReference type="NCBI Taxonomy" id="1763542"/>
    <lineage>
        <taxon>Bacteria</taxon>
        <taxon>Bacillati</taxon>
        <taxon>Actinomycetota</taxon>
        <taxon>Actinomycetes</taxon>
        <taxon>Kitasatosporales</taxon>
        <taxon>Streptomycetaceae</taxon>
        <taxon>Streptomyces</taxon>
    </lineage>
</organism>
<accession>A0ABW0Z7K7</accession>
<gene>
    <name evidence="1" type="ORF">ACFP1Z_19575</name>
</gene>
<dbReference type="InterPro" id="IPR027417">
    <property type="entry name" value="P-loop_NTPase"/>
</dbReference>
<evidence type="ECO:0000313" key="1">
    <source>
        <dbReference type="EMBL" id="MFC5722370.1"/>
    </source>
</evidence>
<evidence type="ECO:0000313" key="2">
    <source>
        <dbReference type="Proteomes" id="UP001596083"/>
    </source>
</evidence>